<evidence type="ECO:0000313" key="2">
    <source>
        <dbReference type="EMBL" id="MCG2587299.1"/>
    </source>
</evidence>
<dbReference type="SUPFAM" id="SSF69118">
    <property type="entry name" value="AhpD-like"/>
    <property type="match status" value="1"/>
</dbReference>
<dbReference type="InterPro" id="IPR052512">
    <property type="entry name" value="4CMD/NDH-1_regulator"/>
</dbReference>
<evidence type="ECO:0000256" key="1">
    <source>
        <dbReference type="SAM" id="SignalP"/>
    </source>
</evidence>
<dbReference type="PANTHER" id="PTHR33570:SF2">
    <property type="entry name" value="CARBOXYMUCONOLACTONE DECARBOXYLASE-LIKE DOMAIN-CONTAINING PROTEIN"/>
    <property type="match status" value="1"/>
</dbReference>
<dbReference type="InterPro" id="IPR029032">
    <property type="entry name" value="AhpD-like"/>
</dbReference>
<feature type="chain" id="PRO_5046780199" evidence="1">
    <location>
        <begin position="26"/>
        <end position="248"/>
    </location>
</feature>
<comment type="caution">
    <text evidence="2">The sequence shown here is derived from an EMBL/GenBank/DDBJ whole genome shotgun (WGS) entry which is preliminary data.</text>
</comment>
<keyword evidence="1" id="KW-0732">Signal</keyword>
<dbReference type="PANTHER" id="PTHR33570">
    <property type="entry name" value="4-CARBOXYMUCONOLACTONE DECARBOXYLASE FAMILY PROTEIN"/>
    <property type="match status" value="1"/>
</dbReference>
<evidence type="ECO:0000313" key="3">
    <source>
        <dbReference type="Proteomes" id="UP001165366"/>
    </source>
</evidence>
<dbReference type="EMBL" id="JAKLWS010000001">
    <property type="protein sequence ID" value="MCG2587299.1"/>
    <property type="molecule type" value="Genomic_DNA"/>
</dbReference>
<name>A0ABS9K8W9_9BACT</name>
<protein>
    <submittedName>
        <fullName evidence="2">Carboxymuconolactone decarboxylase family protein</fullName>
    </submittedName>
</protein>
<accession>A0ABS9K8W9</accession>
<proteinExistence type="predicted"/>
<dbReference type="RefSeq" id="WP_237852140.1">
    <property type="nucleotide sequence ID" value="NZ_JAKLWS010000001.1"/>
</dbReference>
<reference evidence="2" key="2">
    <citation type="submission" date="2024-05" db="EMBL/GenBank/DDBJ databases">
        <title>Rhodohalobacter halophilus gen. nov., sp. nov., a moderately halophilic member of the family Balneolaceae.</title>
        <authorList>
            <person name="Xia J."/>
        </authorList>
    </citation>
    <scope>NUCLEOTIDE SEQUENCE</scope>
    <source>
        <strain evidence="2">WB101</strain>
    </source>
</reference>
<feature type="signal peptide" evidence="1">
    <location>
        <begin position="1"/>
        <end position="25"/>
    </location>
</feature>
<reference evidence="2" key="1">
    <citation type="submission" date="2022-01" db="EMBL/GenBank/DDBJ databases">
        <authorList>
            <person name="Wang Y."/>
        </authorList>
    </citation>
    <scope>NUCLEOTIDE SEQUENCE</scope>
    <source>
        <strain evidence="2">WB101</strain>
    </source>
</reference>
<dbReference type="Proteomes" id="UP001165366">
    <property type="component" value="Unassembled WGS sequence"/>
</dbReference>
<gene>
    <name evidence="2" type="ORF">L6773_01890</name>
</gene>
<dbReference type="PROSITE" id="PS51257">
    <property type="entry name" value="PROKAR_LIPOPROTEIN"/>
    <property type="match status" value="1"/>
</dbReference>
<keyword evidence="3" id="KW-1185">Reference proteome</keyword>
<sequence>MKKFSTQLLLSLIVAISCFPLDLKAQTSEQNQRLSEKQQTLIPIAAYTAIGDLQRLKPALHNGLDAGLTINEIKESMVHLYAYAGFPRSIRGLSTFMEILDERQADGIQDEQGPEASPINDDRSKYERGVETLYELTGANWGNPQSGYGAFAPAIDTFLKEHLFADLFERDVLTYAQRELVVISILSGLDGVEPMLGSHLNLSLNVGLTQVQLQHFVDIIETTLGEEKGEIAQSVLDNVLENRNQEQD</sequence>
<dbReference type="Gene3D" id="1.20.1290.10">
    <property type="entry name" value="AhpD-like"/>
    <property type="match status" value="1"/>
</dbReference>
<organism evidence="2 3">
    <name type="scientific">Rhodohalobacter sulfatireducens</name>
    <dbReference type="NCBI Taxonomy" id="2911366"/>
    <lineage>
        <taxon>Bacteria</taxon>
        <taxon>Pseudomonadati</taxon>
        <taxon>Balneolota</taxon>
        <taxon>Balneolia</taxon>
        <taxon>Balneolales</taxon>
        <taxon>Balneolaceae</taxon>
        <taxon>Rhodohalobacter</taxon>
    </lineage>
</organism>